<name>A0A0L6VG37_9BASI</name>
<feature type="region of interest" description="Disordered" evidence="6">
    <location>
        <begin position="1"/>
        <end position="169"/>
    </location>
</feature>
<evidence type="ECO:0000256" key="6">
    <source>
        <dbReference type="SAM" id="MobiDB-lite"/>
    </source>
</evidence>
<comment type="caution">
    <text evidence="9">The sequence shown here is derived from an EMBL/GenBank/DDBJ whole genome shotgun (WGS) entry which is preliminary data.</text>
</comment>
<accession>A0A0L6VG37</accession>
<evidence type="ECO:0000256" key="3">
    <source>
        <dbReference type="ARBA" id="ARBA00022837"/>
    </source>
</evidence>
<evidence type="ECO:0000313" key="9">
    <source>
        <dbReference type="EMBL" id="KNZ59718.1"/>
    </source>
</evidence>
<dbReference type="SMART" id="SM00054">
    <property type="entry name" value="EFh"/>
    <property type="match status" value="2"/>
</dbReference>
<feature type="transmembrane region" description="Helical" evidence="7">
    <location>
        <begin position="256"/>
        <end position="284"/>
    </location>
</feature>
<feature type="transmembrane region" description="Helical" evidence="7">
    <location>
        <begin position="198"/>
        <end position="214"/>
    </location>
</feature>
<feature type="transmembrane region" description="Helical" evidence="7">
    <location>
        <begin position="220"/>
        <end position="236"/>
    </location>
</feature>
<evidence type="ECO:0000256" key="4">
    <source>
        <dbReference type="ARBA" id="ARBA00022989"/>
    </source>
</evidence>
<dbReference type="FunFam" id="2.30.30.60:FF:000006">
    <property type="entry name" value="Predicted mechanosensitive ion channel"/>
    <property type="match status" value="1"/>
</dbReference>
<dbReference type="PANTHER" id="PTHR31323">
    <property type="entry name" value="MECHANOSENSITIVE ION CHANNEL PROTEIN MSY2"/>
    <property type="match status" value="1"/>
</dbReference>
<evidence type="ECO:0000256" key="5">
    <source>
        <dbReference type="ARBA" id="ARBA00023136"/>
    </source>
</evidence>
<dbReference type="Gene3D" id="1.10.238.10">
    <property type="entry name" value="EF-hand"/>
    <property type="match status" value="1"/>
</dbReference>
<dbReference type="PANTHER" id="PTHR31323:SF11">
    <property type="entry name" value="EF-HAND DOMAIN-CONTAINING PROTEIN"/>
    <property type="match status" value="1"/>
</dbReference>
<feature type="transmembrane region" description="Helical" evidence="7">
    <location>
        <begin position="653"/>
        <end position="674"/>
    </location>
</feature>
<gene>
    <name evidence="9" type="ORF">VP01_1676g3</name>
</gene>
<dbReference type="InterPro" id="IPR058650">
    <property type="entry name" value="Msy1/2-like"/>
</dbReference>
<evidence type="ECO:0000256" key="1">
    <source>
        <dbReference type="ARBA" id="ARBA00004370"/>
    </source>
</evidence>
<dbReference type="SUPFAM" id="SSF50182">
    <property type="entry name" value="Sm-like ribonucleoproteins"/>
    <property type="match status" value="1"/>
</dbReference>
<keyword evidence="2 7" id="KW-0812">Transmembrane</keyword>
<dbReference type="InterPro" id="IPR002048">
    <property type="entry name" value="EF_hand_dom"/>
</dbReference>
<feature type="transmembrane region" description="Helical" evidence="7">
    <location>
        <begin position="627"/>
        <end position="647"/>
    </location>
</feature>
<dbReference type="Gene3D" id="2.30.30.60">
    <property type="match status" value="1"/>
</dbReference>
<evidence type="ECO:0000259" key="8">
    <source>
        <dbReference type="PROSITE" id="PS50222"/>
    </source>
</evidence>
<keyword evidence="4 7" id="KW-1133">Transmembrane helix</keyword>
<dbReference type="Pfam" id="PF25886">
    <property type="entry name" value="Msy1"/>
    <property type="match status" value="1"/>
</dbReference>
<dbReference type="PROSITE" id="PS00018">
    <property type="entry name" value="EF_HAND_1"/>
    <property type="match status" value="1"/>
</dbReference>
<dbReference type="Pfam" id="PF13405">
    <property type="entry name" value="EF-hand_6"/>
    <property type="match status" value="1"/>
</dbReference>
<dbReference type="CDD" id="cd00051">
    <property type="entry name" value="EFh"/>
    <property type="match status" value="1"/>
</dbReference>
<dbReference type="VEuPathDB" id="FungiDB:VP01_1676g3"/>
<keyword evidence="3" id="KW-0106">Calcium</keyword>
<dbReference type="PROSITE" id="PS50222">
    <property type="entry name" value="EF_HAND_2"/>
    <property type="match status" value="1"/>
</dbReference>
<evidence type="ECO:0000313" key="10">
    <source>
        <dbReference type="Proteomes" id="UP000037035"/>
    </source>
</evidence>
<dbReference type="InterPro" id="IPR023408">
    <property type="entry name" value="MscS_beta-dom_sf"/>
</dbReference>
<reference evidence="9 10" key="1">
    <citation type="submission" date="2015-08" db="EMBL/GenBank/DDBJ databases">
        <title>Next Generation Sequencing and Analysis of the Genome of Puccinia sorghi L Schw, the Causal Agent of Maize Common Rust.</title>
        <authorList>
            <person name="Rochi L."/>
            <person name="Burguener G."/>
            <person name="Darino M."/>
            <person name="Turjanski A."/>
            <person name="Kreff E."/>
            <person name="Dieguez M.J."/>
            <person name="Sacco F."/>
        </authorList>
    </citation>
    <scope>NUCLEOTIDE SEQUENCE [LARGE SCALE GENOMIC DNA]</scope>
    <source>
        <strain evidence="9 10">RO10H11247</strain>
    </source>
</reference>
<dbReference type="InterPro" id="IPR018247">
    <property type="entry name" value="EF_Hand_1_Ca_BS"/>
</dbReference>
<dbReference type="GO" id="GO:0005509">
    <property type="term" value="F:calcium ion binding"/>
    <property type="evidence" value="ECO:0007669"/>
    <property type="project" value="InterPro"/>
</dbReference>
<protein>
    <recommendedName>
        <fullName evidence="8">EF-hand domain-containing protein</fullName>
    </recommendedName>
</protein>
<evidence type="ECO:0000256" key="7">
    <source>
        <dbReference type="SAM" id="Phobius"/>
    </source>
</evidence>
<dbReference type="InterPro" id="IPR010920">
    <property type="entry name" value="LSM_dom_sf"/>
</dbReference>
<organism evidence="9 10">
    <name type="scientific">Puccinia sorghi</name>
    <dbReference type="NCBI Taxonomy" id="27349"/>
    <lineage>
        <taxon>Eukaryota</taxon>
        <taxon>Fungi</taxon>
        <taxon>Dikarya</taxon>
        <taxon>Basidiomycota</taxon>
        <taxon>Pucciniomycotina</taxon>
        <taxon>Pucciniomycetes</taxon>
        <taxon>Pucciniales</taxon>
        <taxon>Pucciniaceae</taxon>
        <taxon>Puccinia</taxon>
    </lineage>
</organism>
<keyword evidence="5 7" id="KW-0472">Membrane</keyword>
<feature type="compositionally biased region" description="Polar residues" evidence="6">
    <location>
        <begin position="47"/>
        <end position="69"/>
    </location>
</feature>
<dbReference type="SUPFAM" id="SSF47473">
    <property type="entry name" value="EF-hand"/>
    <property type="match status" value="1"/>
</dbReference>
<dbReference type="Proteomes" id="UP000037035">
    <property type="component" value="Unassembled WGS sequence"/>
</dbReference>
<dbReference type="GO" id="GO:0005262">
    <property type="term" value="F:calcium channel activity"/>
    <property type="evidence" value="ECO:0007669"/>
    <property type="project" value="TreeGrafter"/>
</dbReference>
<feature type="compositionally biased region" description="Polar residues" evidence="6">
    <location>
        <begin position="104"/>
        <end position="122"/>
    </location>
</feature>
<dbReference type="OrthoDB" id="544685at2759"/>
<dbReference type="InterPro" id="IPR006685">
    <property type="entry name" value="MscS_channel_2nd"/>
</dbReference>
<comment type="subcellular location">
    <subcellularLocation>
        <location evidence="1">Membrane</location>
    </subcellularLocation>
</comment>
<feature type="compositionally biased region" description="Acidic residues" evidence="6">
    <location>
        <begin position="136"/>
        <end position="154"/>
    </location>
</feature>
<keyword evidence="10" id="KW-1185">Reference proteome</keyword>
<dbReference type="Pfam" id="PF00924">
    <property type="entry name" value="MS_channel_2nd"/>
    <property type="match status" value="1"/>
</dbReference>
<evidence type="ECO:0000256" key="2">
    <source>
        <dbReference type="ARBA" id="ARBA00022692"/>
    </source>
</evidence>
<sequence>MKLIGFPQDIFLPLSQENSTQMMDASDEHEPRPAISRSTIDDEPSKQALNNAPHSHSQTGTRTRSTFQPQPDVISPKSTSSEQGEEDSRSLTNRYQKALGLGDTTLSSSTRTNESQNLNTRQKIVGAGADLFSSTDEGDFNWDDSDESELDEAEREERQRRKLQAQHHHLEHENHLRRARRLRKAYLFFMRLSRPTRTALILILGCSITITLSFSVFSRVFQLCVIIPAIIVILRYPENPAKIHVLIWSIWMSINIALSCIISIVVDIFPVIAIKLSCLIYGSAPEKLKTQVELWMGVRTWTKIAFNLTAYWATLLVLFLPLFPFRYDTQLDYFHWVKRVSHRCFLRDRTSLTGRKGRSAITLTSKFVLSPADLFFVVLDDHQILLQLVKINFHRTSLQDRLEENDKALRALDKLAAAKDAAKMHKKSTPFAWSGVATGRNTPAKMSGSQTPHHSKKTHRTPGSTIVEVPMASMVPHTASSGLGIPEGISAAQLKNQLEAEVQKKKRPVNLSSMTDQITNVIAQATLKDSMHHADHRMDAATHSAKKLARKLFEGLDEDKGGVLTRDEFEPYFKSRAEAIEAFQVFDKDGNGDIDRKEMRNAVSRIYRERRALATSLKDMSSAVSKLDGVLLGLAFLVTVFIWLFVFNPKGTTAQLVPMATIILGFSFVFGNAAKNLFESMLFIFSIHPYDVGDLILIDDSPMFVLEFGLFSTTFQRVDGQVIVAPNSVLFGKKHILNVRRSGPMWEVTHVMVSFDTPLDILHEFRTRLRQFSIASLTPCSFVRLDVNIEFMQNQNLIQLAVAMEHKGNWQDWGARWDRRTSLMKEMKRIMDQLNMTYRLPPQVGSILMIVIPKTAH</sequence>
<feature type="region of interest" description="Disordered" evidence="6">
    <location>
        <begin position="433"/>
        <end position="461"/>
    </location>
</feature>
<dbReference type="InterPro" id="IPR011992">
    <property type="entry name" value="EF-hand-dom_pair"/>
</dbReference>
<dbReference type="AlphaFoldDB" id="A0A0L6VG37"/>
<dbReference type="GO" id="GO:0016020">
    <property type="term" value="C:membrane"/>
    <property type="evidence" value="ECO:0007669"/>
    <property type="project" value="UniProtKB-SubCell"/>
</dbReference>
<feature type="domain" description="EF-hand" evidence="8">
    <location>
        <begin position="574"/>
        <end position="609"/>
    </location>
</feature>
<dbReference type="EMBL" id="LAVV01006477">
    <property type="protein sequence ID" value="KNZ59718.1"/>
    <property type="molecule type" value="Genomic_DNA"/>
</dbReference>
<proteinExistence type="predicted"/>
<feature type="transmembrane region" description="Helical" evidence="7">
    <location>
        <begin position="304"/>
        <end position="323"/>
    </location>
</feature>
<dbReference type="GO" id="GO:0006874">
    <property type="term" value="P:intracellular calcium ion homeostasis"/>
    <property type="evidence" value="ECO:0007669"/>
    <property type="project" value="TreeGrafter"/>
</dbReference>